<evidence type="ECO:0000256" key="17">
    <source>
        <dbReference type="ARBA" id="ARBA00023136"/>
    </source>
</evidence>
<comment type="catalytic activity">
    <reaction evidence="22">
        <text>2 R'C(R)SH + O2 = R'C(R)S-S(R)CR' + H2O2</text>
        <dbReference type="Rhea" id="RHEA:17357"/>
        <dbReference type="ChEBI" id="CHEBI:15379"/>
        <dbReference type="ChEBI" id="CHEBI:16240"/>
        <dbReference type="ChEBI" id="CHEBI:16520"/>
        <dbReference type="ChEBI" id="CHEBI:17412"/>
        <dbReference type="EC" id="1.8.3.2"/>
    </reaction>
</comment>
<evidence type="ECO:0000256" key="7">
    <source>
        <dbReference type="ARBA" id="ARBA00022516"/>
    </source>
</evidence>
<dbReference type="InterPro" id="IPR036249">
    <property type="entry name" value="Thioredoxin-like_sf"/>
</dbReference>
<feature type="domain" description="ERV/ALR sulfhydryl oxidase" evidence="24">
    <location>
        <begin position="875"/>
        <end position="980"/>
    </location>
</feature>
<evidence type="ECO:0000256" key="23">
    <source>
        <dbReference type="SAM" id="MobiDB-lite"/>
    </source>
</evidence>
<evidence type="ECO:0000256" key="10">
    <source>
        <dbReference type="ARBA" id="ARBA00022695"/>
    </source>
</evidence>
<feature type="region of interest" description="Disordered" evidence="23">
    <location>
        <begin position="617"/>
        <end position="642"/>
    </location>
</feature>
<keyword evidence="8 22" id="KW-0285">Flavoprotein</keyword>
<dbReference type="InterPro" id="IPR013766">
    <property type="entry name" value="Thioredoxin_domain"/>
</dbReference>
<evidence type="ECO:0000256" key="13">
    <source>
        <dbReference type="ARBA" id="ARBA00022842"/>
    </source>
</evidence>
<evidence type="ECO:0000256" key="11">
    <source>
        <dbReference type="ARBA" id="ARBA00022792"/>
    </source>
</evidence>
<evidence type="ECO:0000256" key="8">
    <source>
        <dbReference type="ARBA" id="ARBA00022630"/>
    </source>
</evidence>
<keyword evidence="11" id="KW-0999">Mitochondrion inner membrane</keyword>
<keyword evidence="18" id="KW-1015">Disulfide bond</keyword>
<keyword evidence="19" id="KW-0325">Glycoprotein</keyword>
<dbReference type="InterPro" id="IPR017905">
    <property type="entry name" value="ERV/ALR_sulphydryl_oxidase"/>
</dbReference>
<dbReference type="UniPathway" id="UPA00557">
    <property type="reaction ID" value="UER00614"/>
</dbReference>
<keyword evidence="7" id="KW-0444">Lipid biosynthesis</keyword>
<evidence type="ECO:0000256" key="5">
    <source>
        <dbReference type="ARBA" id="ARBA00005189"/>
    </source>
</evidence>
<dbReference type="GO" id="GO:0005743">
    <property type="term" value="C:mitochondrial inner membrane"/>
    <property type="evidence" value="ECO:0007669"/>
    <property type="project" value="UniProtKB-SubCell"/>
</dbReference>
<feature type="compositionally biased region" description="Basic and acidic residues" evidence="23">
    <location>
        <begin position="1358"/>
        <end position="1368"/>
    </location>
</feature>
<evidence type="ECO:0000256" key="2">
    <source>
        <dbReference type="ARBA" id="ARBA00001974"/>
    </source>
</evidence>
<protein>
    <recommendedName>
        <fullName evidence="22">Sulfhydryl oxidase</fullName>
        <ecNumber evidence="22">1.8.3.2</ecNumber>
    </recommendedName>
</protein>
<keyword evidence="9" id="KW-0808">Transferase</keyword>
<dbReference type="EMBL" id="JAGTXO010000020">
    <property type="protein sequence ID" value="KAG8462526.1"/>
    <property type="molecule type" value="Genomic_DNA"/>
</dbReference>
<dbReference type="GO" id="GO:0004605">
    <property type="term" value="F:phosphatidate cytidylyltransferase activity"/>
    <property type="evidence" value="ECO:0007669"/>
    <property type="project" value="InterPro"/>
</dbReference>
<dbReference type="Gene3D" id="3.40.30.10">
    <property type="entry name" value="Glutaredoxin"/>
    <property type="match status" value="1"/>
</dbReference>
<evidence type="ECO:0000256" key="15">
    <source>
        <dbReference type="ARBA" id="ARBA00023098"/>
    </source>
</evidence>
<feature type="region of interest" description="Disordered" evidence="23">
    <location>
        <begin position="1071"/>
        <end position="1117"/>
    </location>
</feature>
<accession>A0A8J5XBP3</accession>
<keyword evidence="10" id="KW-0548">Nucleotidyltransferase</keyword>
<keyword evidence="14 22" id="KW-0560">Oxidoreductase</keyword>
<dbReference type="PANTHER" id="PTHR13619">
    <property type="entry name" value="PHOSPHATIDATE CYTIDYLYLTRANSFERASE, MITOCHONDRIAL"/>
    <property type="match status" value="1"/>
</dbReference>
<evidence type="ECO:0000256" key="20">
    <source>
        <dbReference type="ARBA" id="ARBA00023209"/>
    </source>
</evidence>
<keyword evidence="22" id="KW-1133">Transmembrane helix</keyword>
<keyword evidence="12 22" id="KW-0274">FAD</keyword>
<comment type="subcellular location">
    <subcellularLocation>
        <location evidence="3">Mitochondrion inner membrane</location>
        <topology evidence="3">Peripheral membrane protein</topology>
        <orientation evidence="3">Matrix side</orientation>
    </subcellularLocation>
</comment>
<dbReference type="Pfam" id="PF04777">
    <property type="entry name" value="Evr1_Alr"/>
    <property type="match status" value="1"/>
</dbReference>
<feature type="compositionally biased region" description="Gly residues" evidence="23">
    <location>
        <begin position="1071"/>
        <end position="1081"/>
    </location>
</feature>
<feature type="compositionally biased region" description="Basic and acidic residues" evidence="23">
    <location>
        <begin position="1378"/>
        <end position="1389"/>
    </location>
</feature>
<dbReference type="Proteomes" id="UP000751190">
    <property type="component" value="Unassembled WGS sequence"/>
</dbReference>
<keyword evidence="16" id="KW-0496">Mitochondrion</keyword>
<evidence type="ECO:0000259" key="25">
    <source>
        <dbReference type="PROSITE" id="PS51352"/>
    </source>
</evidence>
<keyword evidence="21" id="KW-1208">Phospholipid metabolism</keyword>
<dbReference type="InterPro" id="IPR036774">
    <property type="entry name" value="ERV/ALR_sulphydryl_oxid_sf"/>
</dbReference>
<evidence type="ECO:0000313" key="26">
    <source>
        <dbReference type="EMBL" id="KAG8462526.1"/>
    </source>
</evidence>
<keyword evidence="22" id="KW-0812">Transmembrane</keyword>
<evidence type="ECO:0000259" key="24">
    <source>
        <dbReference type="PROSITE" id="PS51324"/>
    </source>
</evidence>
<dbReference type="SUPFAM" id="SSF52833">
    <property type="entry name" value="Thioredoxin-like"/>
    <property type="match status" value="1"/>
</dbReference>
<comment type="caution">
    <text evidence="26">The sequence shown here is derived from an EMBL/GenBank/DDBJ whole genome shotgun (WGS) entry which is preliminary data.</text>
</comment>
<dbReference type="SUPFAM" id="SSF69000">
    <property type="entry name" value="FAD-dependent thiol oxidase"/>
    <property type="match status" value="1"/>
</dbReference>
<feature type="transmembrane region" description="Helical" evidence="22">
    <location>
        <begin position="1266"/>
        <end position="1286"/>
    </location>
</feature>
<feature type="compositionally biased region" description="Acidic residues" evidence="23">
    <location>
        <begin position="1312"/>
        <end position="1323"/>
    </location>
</feature>
<feature type="domain" description="Thioredoxin" evidence="25">
    <location>
        <begin position="306"/>
        <end position="460"/>
    </location>
</feature>
<feature type="compositionally biased region" description="Pro residues" evidence="23">
    <location>
        <begin position="502"/>
        <end position="521"/>
    </location>
</feature>
<organism evidence="26 27">
    <name type="scientific">Diacronema lutheri</name>
    <name type="common">Unicellular marine alga</name>
    <name type="synonym">Monochrysis lutheri</name>
    <dbReference type="NCBI Taxonomy" id="2081491"/>
    <lineage>
        <taxon>Eukaryota</taxon>
        <taxon>Haptista</taxon>
        <taxon>Haptophyta</taxon>
        <taxon>Pavlovophyceae</taxon>
        <taxon>Pavlovales</taxon>
        <taxon>Pavlovaceae</taxon>
        <taxon>Diacronema</taxon>
    </lineage>
</organism>
<keyword evidence="17 22" id="KW-0472">Membrane</keyword>
<dbReference type="PROSITE" id="PS51324">
    <property type="entry name" value="ERV_ALR"/>
    <property type="match status" value="1"/>
</dbReference>
<evidence type="ECO:0000313" key="27">
    <source>
        <dbReference type="Proteomes" id="UP000751190"/>
    </source>
</evidence>
<gene>
    <name evidence="26" type="ORF">KFE25_010351</name>
</gene>
<sequence>MAAVDGPSDAFYRSVLASLPPVEFAVAYGSGVIAQEDAPHPSAAAEIAAVRPMPRARQSKMVDFLLAVSDARAWHAANLRTNGAHYSALGWLGARAVVSVQCSRFGAGVYFNTLVPHAAAPPGGVGTEVRLIKYGVISTERLRADLLGWEALYVSGRLHKPVRTLVECADLRPALDANLRAAVAAALLLLPARFSERELHCALAALSYAGDVRMGLAEDPRKVERIVAGAQGAFRTLYAEPLASAAPDVLQRGPTGEWAQRIDAATTASRLRGLPARVRAHVVAAVATRAADFAPARTERGAAAAPPSVDAVAALAPREAVQGALRAHLASTVIELDVTNFWRYTGNVSDGEVSVVEAYVSWCPHCQRMAPAYRRFAAEAEPWAPAIHVTAVDCVAHDLLCRDLGVWGYPTLFLFGDLRPTVEAIDNVYSRIKHEGAFAEGYPAHAIHELWQWTLSWASPRTERVSTPHELTLARERAHAAGVPIVLFIRSDWDPSTEQFGAPPPPLAPTPAVPPPSPAVPPGAASVAPNAPSPPAPPEDILAPLFGDWVDEIPADDDPCALLTQPACLEPAVGCEPVIDCWNAHWPSSCHWWHEHDGWDYDVLRAAGCPCRCRSPSPPPLPSPPPPPPRAPPSPPSPPSPPLLEMLDDAMLPAQQVHLLVQLAYELAPMRFAEWVGPPVVGLLQRFGLDADETDLRMPAIAIAPDDGSGATLYPFDEPRYAAVASWLASFQGGRKRGGLPTVGRSRQSDGPSEIDSGALIAIPPLASTDAPPAWPLPDAELRATVMYSLESFPFAGRQCLAPLEQSDLAAWIDALSEGLSFESADAQLLRELAGAVRLAPRNNLCFRDWAPLLRALRQSGFGAPHNLGDKSSACARGTHSLTCTLWVAFHTLLASSTRETAPRRLGAIHGFIRSFFACHECVSHFAHMAAELDEWLGTSPPPSKRDVVLWLWRAHNTVTVRVGLMDAAFADAAAVADAVAAAAGTRPPPAADSGSAGGAGGGGGRAGAASARPVRMLLYPTAAQCPQCYAPPNGISGESGYFEKKLQADCPLVVAGRSFGLRGAAEGEGGAAAVDGGGNGADVEEDVGVDRPSTTRGAAQPPVLAKPGASQVGPCDDSELRAMRFRVDRVAEFLDGVYSRPPAQPRVRPPSVVIWPPQGAAGVRERGRDEGNGDGAAAGRADSAAWSPRVSAAGGSSGSAAGSPSDPGAAPAVGRPATGGNDGRFWSAAGAEMRFGELRPFPGLESAVAQRGVLPRGQSERGSPIWLLLFVSCVIGAAAVGSWVVRKRVAQTDSRHVGLRGEDARFGAYRDDDDNGDSDGELDGARNGTARRAHGGAHPSEYASRYEVELSSRPAWEKDHDDDEVHNGFESVGAGEADAHGNGRERARNGSGRRRVPELRAYDIGGDELLDGGGDGAAAKEHKVSGEARPLVDGML</sequence>
<feature type="compositionally biased region" description="Gly residues" evidence="23">
    <location>
        <begin position="996"/>
        <end position="1007"/>
    </location>
</feature>
<feature type="compositionally biased region" description="Low complexity" evidence="23">
    <location>
        <begin position="1176"/>
        <end position="1215"/>
    </location>
</feature>
<keyword evidence="13" id="KW-0460">Magnesium</keyword>
<dbReference type="PROSITE" id="PS51352">
    <property type="entry name" value="THIOREDOXIN_2"/>
    <property type="match status" value="1"/>
</dbReference>
<keyword evidence="15" id="KW-0443">Lipid metabolism</keyword>
<dbReference type="Pfam" id="PF00085">
    <property type="entry name" value="Thioredoxin"/>
    <property type="match status" value="1"/>
</dbReference>
<evidence type="ECO:0000256" key="3">
    <source>
        <dbReference type="ARBA" id="ARBA00004443"/>
    </source>
</evidence>
<evidence type="ECO:0000256" key="9">
    <source>
        <dbReference type="ARBA" id="ARBA00022679"/>
    </source>
</evidence>
<keyword evidence="20" id="KW-0594">Phospholipid biosynthesis</keyword>
<evidence type="ECO:0000256" key="1">
    <source>
        <dbReference type="ARBA" id="ARBA00001946"/>
    </source>
</evidence>
<evidence type="ECO:0000256" key="22">
    <source>
        <dbReference type="RuleBase" id="RU371123"/>
    </source>
</evidence>
<comment type="pathway">
    <text evidence="4">Phospholipid metabolism; CDP-diacylglycerol biosynthesis; CDP-diacylglycerol from sn-glycerol 3-phosphate: step 3/3.</text>
</comment>
<dbReference type="GO" id="GO:0016024">
    <property type="term" value="P:CDP-diacylglycerol biosynthetic process"/>
    <property type="evidence" value="ECO:0007669"/>
    <property type="project" value="UniProtKB-UniPathway"/>
</dbReference>
<evidence type="ECO:0000256" key="14">
    <source>
        <dbReference type="ARBA" id="ARBA00023002"/>
    </source>
</evidence>
<evidence type="ECO:0000256" key="19">
    <source>
        <dbReference type="ARBA" id="ARBA00023180"/>
    </source>
</evidence>
<dbReference type="GO" id="GO:0032049">
    <property type="term" value="P:cardiolipin biosynthetic process"/>
    <property type="evidence" value="ECO:0007669"/>
    <property type="project" value="InterPro"/>
</dbReference>
<comment type="pathway">
    <text evidence="5">Lipid metabolism.</text>
</comment>
<feature type="region of interest" description="Disordered" evidence="23">
    <location>
        <begin position="985"/>
        <end position="1007"/>
    </location>
</feature>
<dbReference type="PANTHER" id="PTHR13619:SF0">
    <property type="entry name" value="PHOSPHATIDATE CYTIDYLYLTRANSFERASE, MITOCHONDRIAL"/>
    <property type="match status" value="1"/>
</dbReference>
<evidence type="ECO:0000256" key="21">
    <source>
        <dbReference type="ARBA" id="ARBA00023264"/>
    </source>
</evidence>
<dbReference type="InterPro" id="IPR015222">
    <property type="entry name" value="Tam41"/>
</dbReference>
<keyword evidence="27" id="KW-1185">Reference proteome</keyword>
<dbReference type="OrthoDB" id="341477at2759"/>
<dbReference type="Gene3D" id="1.20.120.310">
    <property type="entry name" value="ERV/ALR sulfhydryl oxidase domain"/>
    <property type="match status" value="1"/>
</dbReference>
<evidence type="ECO:0000256" key="18">
    <source>
        <dbReference type="ARBA" id="ARBA00023157"/>
    </source>
</evidence>
<dbReference type="Pfam" id="PF09139">
    <property type="entry name" value="Tam41_Mmp37"/>
    <property type="match status" value="1"/>
</dbReference>
<evidence type="ECO:0000256" key="16">
    <source>
        <dbReference type="ARBA" id="ARBA00023128"/>
    </source>
</evidence>
<evidence type="ECO:0000256" key="12">
    <source>
        <dbReference type="ARBA" id="ARBA00022827"/>
    </source>
</evidence>
<proteinExistence type="inferred from homology"/>
<comment type="cofactor">
    <cofactor evidence="1">
        <name>Mg(2+)</name>
        <dbReference type="ChEBI" id="CHEBI:18420"/>
    </cofactor>
</comment>
<feature type="region of interest" description="Disordered" evidence="23">
    <location>
        <begin position="1307"/>
        <end position="1345"/>
    </location>
</feature>
<feature type="region of interest" description="Disordered" evidence="23">
    <location>
        <begin position="1140"/>
        <end position="1226"/>
    </location>
</feature>
<dbReference type="EC" id="1.8.3.2" evidence="22"/>
<name>A0A8J5XBP3_DIALT</name>
<evidence type="ECO:0000256" key="6">
    <source>
        <dbReference type="ARBA" id="ARBA00005458"/>
    </source>
</evidence>
<dbReference type="GO" id="GO:0016972">
    <property type="term" value="F:thiol oxidase activity"/>
    <property type="evidence" value="ECO:0007669"/>
    <property type="project" value="UniProtKB-EC"/>
</dbReference>
<evidence type="ECO:0000256" key="4">
    <source>
        <dbReference type="ARBA" id="ARBA00005119"/>
    </source>
</evidence>
<reference evidence="26" key="1">
    <citation type="submission" date="2021-05" db="EMBL/GenBank/DDBJ databases">
        <title>The genome of the haptophyte Pavlova lutheri (Diacronema luteri, Pavlovales) - a model for lipid biosynthesis in eukaryotic algae.</title>
        <authorList>
            <person name="Hulatt C.J."/>
            <person name="Posewitz M.C."/>
        </authorList>
    </citation>
    <scope>NUCLEOTIDE SEQUENCE</scope>
    <source>
        <strain evidence="26">NIVA-4/92</strain>
    </source>
</reference>
<feature type="region of interest" description="Disordered" evidence="23">
    <location>
        <begin position="498"/>
        <end position="537"/>
    </location>
</feature>
<comment type="cofactor">
    <cofactor evidence="2 22">
        <name>FAD</name>
        <dbReference type="ChEBI" id="CHEBI:57692"/>
    </cofactor>
</comment>
<comment type="similarity">
    <text evidence="6">Belongs to the TAM41 family.</text>
</comment>
<dbReference type="CDD" id="cd02961">
    <property type="entry name" value="PDI_a_family"/>
    <property type="match status" value="1"/>
</dbReference>
<feature type="region of interest" description="Disordered" evidence="23">
    <location>
        <begin position="1358"/>
        <end position="1437"/>
    </location>
</feature>